<dbReference type="AlphaFoldDB" id="X0ZM14"/>
<protein>
    <submittedName>
        <fullName evidence="2">Uncharacterized protein</fullName>
    </submittedName>
</protein>
<sequence length="136" mass="14527">MKTPRVFTAPVDTPKALLAASGGAAIFAAADALLEAVYYTDPEGWRQKFPYILFHEQIPPLDDWLGFLVPAGLLVAGAVTMNPLLAYFGFGGTLYGGGALLKDFIQRNKFLIGLQAASLQYAEGGARVAKQLSTYA</sequence>
<name>X0ZM14_9ZZZZ</name>
<evidence type="ECO:0000313" key="2">
    <source>
        <dbReference type="EMBL" id="GAG70755.1"/>
    </source>
</evidence>
<feature type="transmembrane region" description="Helical" evidence="1">
    <location>
        <begin position="64"/>
        <end position="90"/>
    </location>
</feature>
<reference evidence="2" key="1">
    <citation type="journal article" date="2014" name="Front. Microbiol.">
        <title>High frequency of phylogenetically diverse reductive dehalogenase-homologous genes in deep subseafloor sedimentary metagenomes.</title>
        <authorList>
            <person name="Kawai M."/>
            <person name="Futagami T."/>
            <person name="Toyoda A."/>
            <person name="Takaki Y."/>
            <person name="Nishi S."/>
            <person name="Hori S."/>
            <person name="Arai W."/>
            <person name="Tsubouchi T."/>
            <person name="Morono Y."/>
            <person name="Uchiyama I."/>
            <person name="Ito T."/>
            <person name="Fujiyama A."/>
            <person name="Inagaki F."/>
            <person name="Takami H."/>
        </authorList>
    </citation>
    <scope>NUCLEOTIDE SEQUENCE</scope>
    <source>
        <strain evidence="2">Expedition CK06-06</strain>
    </source>
</reference>
<gene>
    <name evidence="2" type="ORF">S01H4_18566</name>
</gene>
<comment type="caution">
    <text evidence="2">The sequence shown here is derived from an EMBL/GenBank/DDBJ whole genome shotgun (WGS) entry which is preliminary data.</text>
</comment>
<evidence type="ECO:0000256" key="1">
    <source>
        <dbReference type="SAM" id="Phobius"/>
    </source>
</evidence>
<organism evidence="2">
    <name type="scientific">marine sediment metagenome</name>
    <dbReference type="NCBI Taxonomy" id="412755"/>
    <lineage>
        <taxon>unclassified sequences</taxon>
        <taxon>metagenomes</taxon>
        <taxon>ecological metagenomes</taxon>
    </lineage>
</organism>
<keyword evidence="1" id="KW-0812">Transmembrane</keyword>
<accession>X0ZM14</accession>
<keyword evidence="1" id="KW-0472">Membrane</keyword>
<keyword evidence="1" id="KW-1133">Transmembrane helix</keyword>
<proteinExistence type="predicted"/>
<dbReference type="EMBL" id="BART01008240">
    <property type="protein sequence ID" value="GAG70755.1"/>
    <property type="molecule type" value="Genomic_DNA"/>
</dbReference>